<dbReference type="EMBL" id="PQCO01000335">
    <property type="protein sequence ID" value="PUD97933.1"/>
    <property type="molecule type" value="Genomic_DNA"/>
</dbReference>
<dbReference type="Pfam" id="PF05872">
    <property type="entry name" value="HerA_C"/>
    <property type="match status" value="1"/>
</dbReference>
<sequence>MSQNLSRGSDTLVYFPIAELYHQFKRANEQVTDFGKVKGPLYGQFDEFLIRMQSRLNDVRYDFLFKPQLRVTSDSLEDLLRDFVGLGKPRAKVTVIDLSSVPFDVRPTVSAQIGRLAFEFNYWNPRAREFPISLICEEAHSYIPRGSGGQYEGTRRSMERIAKEGRKYGVGLGVVSQRPHELSETVLAQCGTFVCLRVTNPDDQAYIRKLVPDGEGDLVKALASLGRGEAMVLGEAVPVPTRFQFHVPDPAPNSNDTDYYGQWLDGPPDVDVADIVNRWRRQGR</sequence>
<gene>
    <name evidence="2" type="ORF">C3L24_13700</name>
</gene>
<evidence type="ECO:0000313" key="2">
    <source>
        <dbReference type="EMBL" id="PUD97933.1"/>
    </source>
</evidence>
<dbReference type="PANTHER" id="PTHR42957">
    <property type="entry name" value="HELICASE MJ1565-RELATED"/>
    <property type="match status" value="1"/>
</dbReference>
<dbReference type="InterPro" id="IPR033186">
    <property type="entry name" value="HerA_C"/>
</dbReference>
<dbReference type="Gene3D" id="3.40.50.300">
    <property type="entry name" value="P-loop containing nucleotide triphosphate hydrolases"/>
    <property type="match status" value="1"/>
</dbReference>
<evidence type="ECO:0000313" key="3">
    <source>
        <dbReference type="Proteomes" id="UP000250928"/>
    </source>
</evidence>
<reference evidence="2 3" key="1">
    <citation type="submission" date="2018-01" db="EMBL/GenBank/DDBJ databases">
        <title>Novel co-symbiosis in the lucinid bivalve Phacoides pectinatus.</title>
        <authorList>
            <person name="Lim S.J."/>
            <person name="Davis B.G."/>
            <person name="Gill D.E."/>
            <person name="Engel A.S."/>
            <person name="Anderson L.C."/>
            <person name="Campbell B.J."/>
        </authorList>
    </citation>
    <scope>NUCLEOTIDE SEQUENCE [LARGE SCALE GENOMIC DNA]</scope>
    <source>
        <strain evidence="2">N3_P5</strain>
    </source>
</reference>
<proteinExistence type="predicted"/>
<dbReference type="AlphaFoldDB" id="A0A6N4DGD0"/>
<dbReference type="InterPro" id="IPR027417">
    <property type="entry name" value="P-loop_NTPase"/>
</dbReference>
<dbReference type="SUPFAM" id="SSF52540">
    <property type="entry name" value="P-loop containing nucleoside triphosphate hydrolases"/>
    <property type="match status" value="1"/>
</dbReference>
<dbReference type="PANTHER" id="PTHR42957:SF1">
    <property type="entry name" value="HELICASE MJ1565-RELATED"/>
    <property type="match status" value="1"/>
</dbReference>
<name>A0A6N4DGD0_9GAMM</name>
<dbReference type="Proteomes" id="UP000250928">
    <property type="component" value="Unassembled WGS sequence"/>
</dbReference>
<feature type="domain" description="Helicase HerA-like C-terminal" evidence="1">
    <location>
        <begin position="158"/>
        <end position="232"/>
    </location>
</feature>
<evidence type="ECO:0000259" key="1">
    <source>
        <dbReference type="Pfam" id="PF05872"/>
    </source>
</evidence>
<dbReference type="InterPro" id="IPR008571">
    <property type="entry name" value="HerA-like"/>
</dbReference>
<protein>
    <recommendedName>
        <fullName evidence="1">Helicase HerA-like C-terminal domain-containing protein</fullName>
    </recommendedName>
</protein>
<organism evidence="2 3">
    <name type="scientific">Candidatus Sedimenticola endophacoides</name>
    <dbReference type="NCBI Taxonomy" id="2548426"/>
    <lineage>
        <taxon>Bacteria</taxon>
        <taxon>Pseudomonadati</taxon>
        <taxon>Pseudomonadota</taxon>
        <taxon>Gammaproteobacteria</taxon>
        <taxon>Chromatiales</taxon>
        <taxon>Sedimenticolaceae</taxon>
        <taxon>Sedimenticola</taxon>
    </lineage>
</organism>
<comment type="caution">
    <text evidence="2">The sequence shown here is derived from an EMBL/GenBank/DDBJ whole genome shotgun (WGS) entry which is preliminary data.</text>
</comment>
<accession>A0A6N4DGD0</accession>